<keyword evidence="3" id="KW-1185">Reference proteome</keyword>
<feature type="region of interest" description="Disordered" evidence="1">
    <location>
        <begin position="17"/>
        <end position="82"/>
    </location>
</feature>
<sequence>MMEHDHALAEVVELQRQVQQTSRETSGGAILSDDPCDILPEAESDETRIRRETDTRVRAVSSGEAVIQHNTNETEPLSETPLFGTDSATQSFLAAMDSPVPTELAISAEHAWVSMGEILGSDPHM</sequence>
<protein>
    <submittedName>
        <fullName evidence="2">Uncharacterized protein</fullName>
    </submittedName>
</protein>
<evidence type="ECO:0000256" key="1">
    <source>
        <dbReference type="SAM" id="MobiDB-lite"/>
    </source>
</evidence>
<name>A0AAV2ETH2_9ROSI</name>
<feature type="compositionally biased region" description="Basic and acidic residues" evidence="1">
    <location>
        <begin position="45"/>
        <end position="57"/>
    </location>
</feature>
<dbReference type="Proteomes" id="UP001497516">
    <property type="component" value="Chromosome 5"/>
</dbReference>
<gene>
    <name evidence="2" type="ORF">LTRI10_LOCUS29809</name>
</gene>
<reference evidence="2 3" key="1">
    <citation type="submission" date="2024-04" db="EMBL/GenBank/DDBJ databases">
        <authorList>
            <person name="Fracassetti M."/>
        </authorList>
    </citation>
    <scope>NUCLEOTIDE SEQUENCE [LARGE SCALE GENOMIC DNA]</scope>
</reference>
<feature type="compositionally biased region" description="Acidic residues" evidence="1">
    <location>
        <begin position="34"/>
        <end position="44"/>
    </location>
</feature>
<evidence type="ECO:0000313" key="2">
    <source>
        <dbReference type="EMBL" id="CAL1388913.1"/>
    </source>
</evidence>
<feature type="compositionally biased region" description="Polar residues" evidence="1">
    <location>
        <begin position="68"/>
        <end position="77"/>
    </location>
</feature>
<evidence type="ECO:0000313" key="3">
    <source>
        <dbReference type="Proteomes" id="UP001497516"/>
    </source>
</evidence>
<dbReference type="EMBL" id="OZ034818">
    <property type="protein sequence ID" value="CAL1388913.1"/>
    <property type="molecule type" value="Genomic_DNA"/>
</dbReference>
<dbReference type="AlphaFoldDB" id="A0AAV2ETH2"/>
<organism evidence="2 3">
    <name type="scientific">Linum trigynum</name>
    <dbReference type="NCBI Taxonomy" id="586398"/>
    <lineage>
        <taxon>Eukaryota</taxon>
        <taxon>Viridiplantae</taxon>
        <taxon>Streptophyta</taxon>
        <taxon>Embryophyta</taxon>
        <taxon>Tracheophyta</taxon>
        <taxon>Spermatophyta</taxon>
        <taxon>Magnoliopsida</taxon>
        <taxon>eudicotyledons</taxon>
        <taxon>Gunneridae</taxon>
        <taxon>Pentapetalae</taxon>
        <taxon>rosids</taxon>
        <taxon>fabids</taxon>
        <taxon>Malpighiales</taxon>
        <taxon>Linaceae</taxon>
        <taxon>Linum</taxon>
    </lineage>
</organism>
<accession>A0AAV2ETH2</accession>
<proteinExistence type="predicted"/>